<evidence type="ECO:0000259" key="2">
    <source>
        <dbReference type="PROSITE" id="PS50940"/>
    </source>
</evidence>
<feature type="compositionally biased region" description="Low complexity" evidence="1">
    <location>
        <begin position="287"/>
        <end position="318"/>
    </location>
</feature>
<feature type="domain" description="Chitin-binding type-2" evidence="2">
    <location>
        <begin position="561"/>
        <end position="618"/>
    </location>
</feature>
<feature type="compositionally biased region" description="Polar residues" evidence="1">
    <location>
        <begin position="12"/>
        <end position="21"/>
    </location>
</feature>
<dbReference type="AlphaFoldDB" id="K0TBC2"/>
<comment type="caution">
    <text evidence="3">The sequence shown here is derived from an EMBL/GenBank/DDBJ whole genome shotgun (WGS) entry which is preliminary data.</text>
</comment>
<sequence length="824" mass="91237">MSRQRQRHEPANRTSEPSTGWQKVPRPLSADEKDARSLSAVRAIRQRHETEDVLLSAEPTIAEHPSPPPLSRADNIPTCQAELVEGKGVPCRSRHQIYYSPAAFCFRPYSRELMQVPFSAESPWRMLRRIVTFAKAARVGWTTSAPLCAASLHKPATQTEVTANWFCSNKWQPSIHGCDEMSFDIYCGDDESRCDEGLTCEYTHCNVRDMIDTELVRRREVKNREMFELLVGLSGDDRRRYNTCGKSLKDANSRCGQWCSDPSFFSCPDGEDCFTDTNCYAVDGAEPTTSPSTPLPSGSPSTPLPSGSPSTYFPSISPVEPPSESPTTRAPTEHDDPIQYRFCANEYGVIECKAENYCPSGKCPHGQICVSHAETYTDSKPDAKTPRKSAASPTRKPSRTEGVVFLDGDVTVDAEDNYWCGATQLAAIKNCGTTNFYCVRGLCPFGWSCHHVENEACGADLATQTNGPFVEINRPSREPTKRPVSAPPTKNVPYSTSQSEKYEDSGFTKPLPGRKNKAHESKNGDQPKPFTHAGSRPQSYEELEPQSSPNKVLASNKGKRPAGCEAGWHTTADCKSYWECDAYGKKSKSFSCGQGNAFDLTYNMCIPEELLDKDKCQFKQTQSHGEENTHQLNSTTDDLEVLLEFSQGAEDGEDSHVIEAMTEIMKGSQPSRQEDSVLEVSLTSESRSQAPAASPSISDGAGISRWDEEVQWPDQEDGEHNLCVVHNEEFKPSTYEESEACTTIMLSLFSLACWACWGSLCSCWLDEHGLLGWELVVMGLAYAVKEFIPNWSASDTVGILNSPDNLMGVLMCKCPPSGRFTLYR</sequence>
<protein>
    <recommendedName>
        <fullName evidence="2">Chitin-binding type-2 domain-containing protein</fullName>
    </recommendedName>
</protein>
<dbReference type="Proteomes" id="UP000266841">
    <property type="component" value="Unassembled WGS sequence"/>
</dbReference>
<feature type="region of interest" description="Disordered" evidence="1">
    <location>
        <begin position="665"/>
        <end position="704"/>
    </location>
</feature>
<keyword evidence="4" id="KW-1185">Reference proteome</keyword>
<reference evidence="3 4" key="1">
    <citation type="journal article" date="2012" name="Genome Biol.">
        <title>Genome and low-iron response of an oceanic diatom adapted to chronic iron limitation.</title>
        <authorList>
            <person name="Lommer M."/>
            <person name="Specht M."/>
            <person name="Roy A.S."/>
            <person name="Kraemer L."/>
            <person name="Andreson R."/>
            <person name="Gutowska M.A."/>
            <person name="Wolf J."/>
            <person name="Bergner S.V."/>
            <person name="Schilhabel M.B."/>
            <person name="Klostermeier U.C."/>
            <person name="Beiko R.G."/>
            <person name="Rosenstiel P."/>
            <person name="Hippler M."/>
            <person name="Laroche J."/>
        </authorList>
    </citation>
    <scope>NUCLEOTIDE SEQUENCE [LARGE SCALE GENOMIC DNA]</scope>
    <source>
        <strain evidence="3 4">CCMP1005</strain>
    </source>
</reference>
<evidence type="ECO:0000313" key="4">
    <source>
        <dbReference type="Proteomes" id="UP000266841"/>
    </source>
</evidence>
<organism evidence="3 4">
    <name type="scientific">Thalassiosira oceanica</name>
    <name type="common">Marine diatom</name>
    <dbReference type="NCBI Taxonomy" id="159749"/>
    <lineage>
        <taxon>Eukaryota</taxon>
        <taxon>Sar</taxon>
        <taxon>Stramenopiles</taxon>
        <taxon>Ochrophyta</taxon>
        <taxon>Bacillariophyta</taxon>
        <taxon>Coscinodiscophyceae</taxon>
        <taxon>Thalassiosirophycidae</taxon>
        <taxon>Thalassiosirales</taxon>
        <taxon>Thalassiosiraceae</taxon>
        <taxon>Thalassiosira</taxon>
    </lineage>
</organism>
<feature type="region of interest" description="Disordered" evidence="1">
    <location>
        <begin position="468"/>
        <end position="564"/>
    </location>
</feature>
<feature type="compositionally biased region" description="Polar residues" evidence="1">
    <location>
        <begin position="681"/>
        <end position="697"/>
    </location>
</feature>
<evidence type="ECO:0000256" key="1">
    <source>
        <dbReference type="SAM" id="MobiDB-lite"/>
    </source>
</evidence>
<dbReference type="GO" id="GO:0005576">
    <property type="term" value="C:extracellular region"/>
    <property type="evidence" value="ECO:0007669"/>
    <property type="project" value="InterPro"/>
</dbReference>
<name>K0TBC2_THAOC</name>
<dbReference type="EMBL" id="AGNL01008166">
    <property type="protein sequence ID" value="EJK70696.1"/>
    <property type="molecule type" value="Genomic_DNA"/>
</dbReference>
<accession>K0TBC2</accession>
<feature type="region of interest" description="Disordered" evidence="1">
    <location>
        <begin position="1"/>
        <end position="37"/>
    </location>
</feature>
<feature type="region of interest" description="Disordered" evidence="1">
    <location>
        <begin position="376"/>
        <end position="399"/>
    </location>
</feature>
<evidence type="ECO:0000313" key="3">
    <source>
        <dbReference type="EMBL" id="EJK70696.1"/>
    </source>
</evidence>
<feature type="region of interest" description="Disordered" evidence="1">
    <location>
        <begin position="286"/>
        <end position="335"/>
    </location>
</feature>
<feature type="compositionally biased region" description="Basic and acidic residues" evidence="1">
    <location>
        <begin position="376"/>
        <end position="385"/>
    </location>
</feature>
<dbReference type="InterPro" id="IPR002557">
    <property type="entry name" value="Chitin-bd_dom"/>
</dbReference>
<dbReference type="PROSITE" id="PS50940">
    <property type="entry name" value="CHIT_BIND_II"/>
    <property type="match status" value="1"/>
</dbReference>
<gene>
    <name evidence="3" type="ORF">THAOC_07923</name>
</gene>
<proteinExistence type="predicted"/>
<dbReference type="GO" id="GO:0008061">
    <property type="term" value="F:chitin binding"/>
    <property type="evidence" value="ECO:0007669"/>
    <property type="project" value="InterPro"/>
</dbReference>